<dbReference type="FunFam" id="3.40.50.1470:FF:000001">
    <property type="entry name" value="Peptidyl-tRNA hydrolase"/>
    <property type="match status" value="1"/>
</dbReference>
<dbReference type="PANTHER" id="PTHR17224">
    <property type="entry name" value="PEPTIDYL-TRNA HYDROLASE"/>
    <property type="match status" value="1"/>
</dbReference>
<keyword evidence="6" id="KW-0963">Cytoplasm</keyword>
<dbReference type="Proteomes" id="UP000187735">
    <property type="component" value="Chromosome"/>
</dbReference>
<keyword evidence="2 6" id="KW-0820">tRNA-binding</keyword>
<dbReference type="KEGG" id="fmr:Fuma_04061"/>
<comment type="catalytic activity">
    <reaction evidence="6">
        <text>an N-acyl-L-alpha-aminoacyl-tRNA + H2O = an N-acyl-L-amino acid + a tRNA + H(+)</text>
        <dbReference type="Rhea" id="RHEA:54448"/>
        <dbReference type="Rhea" id="RHEA-COMP:10123"/>
        <dbReference type="Rhea" id="RHEA-COMP:13883"/>
        <dbReference type="ChEBI" id="CHEBI:15377"/>
        <dbReference type="ChEBI" id="CHEBI:15378"/>
        <dbReference type="ChEBI" id="CHEBI:59874"/>
        <dbReference type="ChEBI" id="CHEBI:78442"/>
        <dbReference type="ChEBI" id="CHEBI:138191"/>
        <dbReference type="EC" id="3.1.1.29"/>
    </reaction>
</comment>
<comment type="similarity">
    <text evidence="6">Belongs to the PTH family.</text>
</comment>
<dbReference type="GO" id="GO:0000049">
    <property type="term" value="F:tRNA binding"/>
    <property type="evidence" value="ECO:0007669"/>
    <property type="project" value="UniProtKB-UniRule"/>
</dbReference>
<feature type="binding site" evidence="6">
    <location>
        <position position="64"/>
    </location>
    <ligand>
        <name>tRNA</name>
        <dbReference type="ChEBI" id="CHEBI:17843"/>
    </ligand>
</feature>
<evidence type="ECO:0000313" key="8">
    <source>
        <dbReference type="Proteomes" id="UP000187735"/>
    </source>
</evidence>
<dbReference type="STRING" id="1891926.Fuma_04061"/>
<evidence type="ECO:0000256" key="4">
    <source>
        <dbReference type="ARBA" id="ARBA00022884"/>
    </source>
</evidence>
<dbReference type="HAMAP" id="MF_00083">
    <property type="entry name" value="Pept_tRNA_hydro_bact"/>
    <property type="match status" value="1"/>
</dbReference>
<dbReference type="InterPro" id="IPR001328">
    <property type="entry name" value="Pept_tRNA_hydro"/>
</dbReference>
<keyword evidence="4 6" id="KW-0694">RNA-binding</keyword>
<dbReference type="GO" id="GO:0004045">
    <property type="term" value="F:peptidyl-tRNA hydrolase activity"/>
    <property type="evidence" value="ECO:0007669"/>
    <property type="project" value="UniProtKB-UniRule"/>
</dbReference>
<evidence type="ECO:0000256" key="2">
    <source>
        <dbReference type="ARBA" id="ARBA00022555"/>
    </source>
</evidence>
<evidence type="ECO:0000256" key="6">
    <source>
        <dbReference type="HAMAP-Rule" id="MF_00083"/>
    </source>
</evidence>
<evidence type="ECO:0000313" key="7">
    <source>
        <dbReference type="EMBL" id="APZ94429.1"/>
    </source>
</evidence>
<comment type="caution">
    <text evidence="6">Lacks conserved residue(s) required for the propagation of feature annotation.</text>
</comment>
<organism evidence="7 8">
    <name type="scientific">Fuerstiella marisgermanici</name>
    <dbReference type="NCBI Taxonomy" id="1891926"/>
    <lineage>
        <taxon>Bacteria</taxon>
        <taxon>Pseudomonadati</taxon>
        <taxon>Planctomycetota</taxon>
        <taxon>Planctomycetia</taxon>
        <taxon>Planctomycetales</taxon>
        <taxon>Planctomycetaceae</taxon>
        <taxon>Fuerstiella</taxon>
    </lineage>
</organism>
<protein>
    <recommendedName>
        <fullName evidence="5 6">Peptidyl-tRNA hydrolase</fullName>
        <shortName evidence="6">Pth</shortName>
        <ecNumber evidence="1 6">3.1.1.29</ecNumber>
    </recommendedName>
</protein>
<dbReference type="CDD" id="cd00462">
    <property type="entry name" value="PTH"/>
    <property type="match status" value="1"/>
</dbReference>
<accession>A0A1P8WK43</accession>
<dbReference type="AlphaFoldDB" id="A0A1P8WK43"/>
<feature type="active site" description="Proton acceptor" evidence="6">
    <location>
        <position position="19"/>
    </location>
</feature>
<dbReference type="NCBIfam" id="TIGR00447">
    <property type="entry name" value="pth"/>
    <property type="match status" value="1"/>
</dbReference>
<dbReference type="GO" id="GO:0005737">
    <property type="term" value="C:cytoplasm"/>
    <property type="evidence" value="ECO:0007669"/>
    <property type="project" value="UniProtKB-SubCell"/>
</dbReference>
<dbReference type="Gene3D" id="3.40.50.1470">
    <property type="entry name" value="Peptidyl-tRNA hydrolase"/>
    <property type="match status" value="1"/>
</dbReference>
<dbReference type="SUPFAM" id="SSF53178">
    <property type="entry name" value="Peptidyl-tRNA hydrolase-like"/>
    <property type="match status" value="1"/>
</dbReference>
<evidence type="ECO:0000256" key="1">
    <source>
        <dbReference type="ARBA" id="ARBA00013260"/>
    </source>
</evidence>
<feature type="site" description="Stabilizes the basic form of H active site to accept a proton" evidence="6">
    <location>
        <position position="91"/>
    </location>
</feature>
<sequence length="190" mass="20896">MKLVIGLGNPGAKYAGTRHNVGFDALAELAKRCSAEKPQNKHQADIQDVMIGGEKVLLVAPLTYMNLSGNAVWPLVNFYQVAAEDIVVICDDMNLPTGRLRWRPSGSAGGQKGLVSIIQRLGHQDFPRLRIGIGRPPGKMDVTSYVLGRFREEEKEDVEHAVLRAADSVEYWVAEGIKPTMTQFNRPAEA</sequence>
<proteinExistence type="inferred from homology"/>
<reference evidence="7 8" key="1">
    <citation type="journal article" date="2016" name="Front. Microbiol.">
        <title>Fuerstia marisgermanicae gen. nov., sp. nov., an Unusual Member of the Phylum Planctomycetes from the German Wadden Sea.</title>
        <authorList>
            <person name="Kohn T."/>
            <person name="Heuer A."/>
            <person name="Jogler M."/>
            <person name="Vollmers J."/>
            <person name="Boedeker C."/>
            <person name="Bunk B."/>
            <person name="Rast P."/>
            <person name="Borchert D."/>
            <person name="Glockner I."/>
            <person name="Freese H.M."/>
            <person name="Klenk H.P."/>
            <person name="Overmann J."/>
            <person name="Kaster A.K."/>
            <person name="Rohde M."/>
            <person name="Wiegand S."/>
            <person name="Jogler C."/>
        </authorList>
    </citation>
    <scope>NUCLEOTIDE SEQUENCE [LARGE SCALE GENOMIC DNA]</scope>
    <source>
        <strain evidence="7 8">NH11</strain>
    </source>
</reference>
<dbReference type="GO" id="GO:0006515">
    <property type="term" value="P:protein quality control for misfolded or incompletely synthesized proteins"/>
    <property type="evidence" value="ECO:0007669"/>
    <property type="project" value="UniProtKB-UniRule"/>
</dbReference>
<evidence type="ECO:0000256" key="5">
    <source>
        <dbReference type="ARBA" id="ARBA00050038"/>
    </source>
</evidence>
<comment type="subcellular location">
    <subcellularLocation>
        <location evidence="6">Cytoplasm</location>
    </subcellularLocation>
</comment>
<keyword evidence="3 6" id="KW-0378">Hydrolase</keyword>
<dbReference type="PANTHER" id="PTHR17224:SF1">
    <property type="entry name" value="PEPTIDYL-TRNA HYDROLASE"/>
    <property type="match status" value="1"/>
</dbReference>
<feature type="binding site" evidence="6">
    <location>
        <position position="66"/>
    </location>
    <ligand>
        <name>tRNA</name>
        <dbReference type="ChEBI" id="CHEBI:17843"/>
    </ligand>
</feature>
<dbReference type="GO" id="GO:0072344">
    <property type="term" value="P:rescue of stalled ribosome"/>
    <property type="evidence" value="ECO:0007669"/>
    <property type="project" value="UniProtKB-UniRule"/>
</dbReference>
<dbReference type="EMBL" id="CP017641">
    <property type="protein sequence ID" value="APZ94429.1"/>
    <property type="molecule type" value="Genomic_DNA"/>
</dbReference>
<feature type="site" description="Discriminates between blocked and unblocked aminoacyl-tRNA" evidence="6">
    <location>
        <position position="9"/>
    </location>
</feature>
<dbReference type="RefSeq" id="WP_077025734.1">
    <property type="nucleotide sequence ID" value="NZ_CP017641.1"/>
</dbReference>
<dbReference type="EC" id="3.1.1.29" evidence="1 6"/>
<feature type="binding site" evidence="6">
    <location>
        <position position="14"/>
    </location>
    <ligand>
        <name>tRNA</name>
        <dbReference type="ChEBI" id="CHEBI:17843"/>
    </ligand>
</feature>
<gene>
    <name evidence="6 7" type="primary">pth</name>
    <name evidence="7" type="ORF">Fuma_04061</name>
</gene>
<dbReference type="OrthoDB" id="9800507at2"/>
<evidence type="ECO:0000256" key="3">
    <source>
        <dbReference type="ARBA" id="ARBA00022801"/>
    </source>
</evidence>
<name>A0A1P8WK43_9PLAN</name>
<comment type="subunit">
    <text evidence="6">Monomer.</text>
</comment>
<comment type="function">
    <text evidence="6">Hydrolyzes ribosome-free peptidyl-tRNAs (with 1 or more amino acids incorporated), which drop off the ribosome during protein synthesis, or as a result of ribosome stalling.</text>
</comment>
<dbReference type="InterPro" id="IPR036416">
    <property type="entry name" value="Pept_tRNA_hydro_sf"/>
</dbReference>
<comment type="function">
    <text evidence="6">Catalyzes the release of premature peptidyl moieties from peptidyl-tRNA molecules trapped in stalled 50S ribosomal subunits, and thus maintains levels of free tRNAs and 50S ribosomes.</text>
</comment>
<keyword evidence="8" id="KW-1185">Reference proteome</keyword>
<dbReference type="Pfam" id="PF01195">
    <property type="entry name" value="Pept_tRNA_hydro"/>
    <property type="match status" value="1"/>
</dbReference>